<evidence type="ECO:0000313" key="3">
    <source>
        <dbReference type="Proteomes" id="UP000652761"/>
    </source>
</evidence>
<sequence length="70" mass="7673">MPESIGYHLRQVEGDEDEGSPTSSPRATTQNSTTQGYSPPQGHLHTQQQLVFSSQPEEECNTLDPTSKSL</sequence>
<dbReference type="EMBL" id="NMUH01000510">
    <property type="protein sequence ID" value="MQL80488.1"/>
    <property type="molecule type" value="Genomic_DNA"/>
</dbReference>
<evidence type="ECO:0000256" key="1">
    <source>
        <dbReference type="SAM" id="MobiDB-lite"/>
    </source>
</evidence>
<dbReference type="Proteomes" id="UP000652761">
    <property type="component" value="Unassembled WGS sequence"/>
</dbReference>
<dbReference type="AlphaFoldDB" id="A0A843UA67"/>
<name>A0A843UA67_COLES</name>
<gene>
    <name evidence="2" type="ORF">Taro_012936</name>
</gene>
<feature type="compositionally biased region" description="Polar residues" evidence="1">
    <location>
        <begin position="20"/>
        <end position="46"/>
    </location>
</feature>
<organism evidence="2 3">
    <name type="scientific">Colocasia esculenta</name>
    <name type="common">Wild taro</name>
    <name type="synonym">Arum esculentum</name>
    <dbReference type="NCBI Taxonomy" id="4460"/>
    <lineage>
        <taxon>Eukaryota</taxon>
        <taxon>Viridiplantae</taxon>
        <taxon>Streptophyta</taxon>
        <taxon>Embryophyta</taxon>
        <taxon>Tracheophyta</taxon>
        <taxon>Spermatophyta</taxon>
        <taxon>Magnoliopsida</taxon>
        <taxon>Liliopsida</taxon>
        <taxon>Araceae</taxon>
        <taxon>Aroideae</taxon>
        <taxon>Colocasieae</taxon>
        <taxon>Colocasia</taxon>
    </lineage>
</organism>
<proteinExistence type="predicted"/>
<keyword evidence="3" id="KW-1185">Reference proteome</keyword>
<comment type="caution">
    <text evidence="2">The sequence shown here is derived from an EMBL/GenBank/DDBJ whole genome shotgun (WGS) entry which is preliminary data.</text>
</comment>
<reference evidence="2" key="1">
    <citation type="submission" date="2017-07" db="EMBL/GenBank/DDBJ databases">
        <title>Taro Niue Genome Assembly and Annotation.</title>
        <authorList>
            <person name="Atibalentja N."/>
            <person name="Keating K."/>
            <person name="Fields C.J."/>
        </authorList>
    </citation>
    <scope>NUCLEOTIDE SEQUENCE</scope>
    <source>
        <strain evidence="2">Niue_2</strain>
        <tissue evidence="2">Leaf</tissue>
    </source>
</reference>
<evidence type="ECO:0000313" key="2">
    <source>
        <dbReference type="EMBL" id="MQL80488.1"/>
    </source>
</evidence>
<protein>
    <submittedName>
        <fullName evidence="2">Uncharacterized protein</fullName>
    </submittedName>
</protein>
<accession>A0A843UA67</accession>
<feature type="region of interest" description="Disordered" evidence="1">
    <location>
        <begin position="1"/>
        <end position="46"/>
    </location>
</feature>